<reference evidence="1 2" key="2">
    <citation type="submission" date="2018-11" db="EMBL/GenBank/DDBJ databases">
        <authorList>
            <consortium name="Pathogen Informatics"/>
        </authorList>
    </citation>
    <scope>NUCLEOTIDE SEQUENCE [LARGE SCALE GENOMIC DNA]</scope>
    <source>
        <strain evidence="1">Dakar</strain>
        <strain evidence="2">Dakar, Senegal</strain>
    </source>
</reference>
<organism evidence="3">
    <name type="scientific">Schistosoma curassoni</name>
    <dbReference type="NCBI Taxonomy" id="6186"/>
    <lineage>
        <taxon>Eukaryota</taxon>
        <taxon>Metazoa</taxon>
        <taxon>Spiralia</taxon>
        <taxon>Lophotrochozoa</taxon>
        <taxon>Platyhelminthes</taxon>
        <taxon>Trematoda</taxon>
        <taxon>Digenea</taxon>
        <taxon>Strigeidida</taxon>
        <taxon>Schistosomatoidea</taxon>
        <taxon>Schistosomatidae</taxon>
        <taxon>Schistosoma</taxon>
    </lineage>
</organism>
<accession>A0A183JDZ7</accession>
<gene>
    <name evidence="1" type="ORF">SCUD_LOCUS911</name>
</gene>
<evidence type="ECO:0000313" key="2">
    <source>
        <dbReference type="Proteomes" id="UP000279833"/>
    </source>
</evidence>
<keyword evidence="2" id="KW-1185">Reference proteome</keyword>
<name>A0A183JDZ7_9TREM</name>
<protein>
    <submittedName>
        <fullName evidence="1 3">Uncharacterized protein</fullName>
    </submittedName>
</protein>
<evidence type="ECO:0000313" key="1">
    <source>
        <dbReference type="EMBL" id="VDO64499.1"/>
    </source>
</evidence>
<evidence type="ECO:0000313" key="3">
    <source>
        <dbReference type="WBParaSite" id="SCUD_0000090901-mRNA-1"/>
    </source>
</evidence>
<proteinExistence type="predicted"/>
<dbReference type="AlphaFoldDB" id="A0A183JDZ7"/>
<sequence length="42" mass="5112">MYILCKGWIIVILICSFIWRANTYKAEQSEFKYTQHIFLNII</sequence>
<dbReference type="Proteomes" id="UP000279833">
    <property type="component" value="Unassembled WGS sequence"/>
</dbReference>
<reference evidence="3" key="1">
    <citation type="submission" date="2016-06" db="UniProtKB">
        <authorList>
            <consortium name="WormBaseParasite"/>
        </authorList>
    </citation>
    <scope>IDENTIFICATION</scope>
</reference>
<dbReference type="EMBL" id="UZAK01000678">
    <property type="protein sequence ID" value="VDO64499.1"/>
    <property type="molecule type" value="Genomic_DNA"/>
</dbReference>
<dbReference type="WBParaSite" id="SCUD_0000090901-mRNA-1">
    <property type="protein sequence ID" value="SCUD_0000090901-mRNA-1"/>
    <property type="gene ID" value="SCUD_0000090901"/>
</dbReference>